<dbReference type="SUPFAM" id="SSF141371">
    <property type="entry name" value="PilZ domain-like"/>
    <property type="match status" value="1"/>
</dbReference>
<comment type="subunit">
    <text evidence="4">Monomer. Interacts with the flagellar basal bodies.</text>
</comment>
<feature type="domain" description="PilZ" evidence="5">
    <location>
        <begin position="129"/>
        <end position="243"/>
    </location>
</feature>
<evidence type="ECO:0000256" key="2">
    <source>
        <dbReference type="ARBA" id="ARBA00022741"/>
    </source>
</evidence>
<dbReference type="RefSeq" id="WP_053937352.1">
    <property type="nucleotide sequence ID" value="NZ_LAQT01000006.1"/>
</dbReference>
<dbReference type="GO" id="GO:0035438">
    <property type="term" value="F:cyclic-di-GMP binding"/>
    <property type="evidence" value="ECO:0007669"/>
    <property type="project" value="UniProtKB-UniRule"/>
</dbReference>
<evidence type="ECO:0000259" key="5">
    <source>
        <dbReference type="Pfam" id="PF07238"/>
    </source>
</evidence>
<accession>A0A0N1JT37</accession>
<dbReference type="InterPro" id="IPR009926">
    <property type="entry name" value="T3SS_YcgR_PilZN"/>
</dbReference>
<comment type="function">
    <text evidence="4">Acts as a flagellar brake, regulating swimming and swarming in a bis-(3'-5') cyclic diguanylic acid (c-di-GMP)-dependent manner. Binds 1 c-di-GMP dimer per subunit. Increasing levels of c-di-GMP lead to decreased motility.</text>
</comment>
<keyword evidence="8" id="KW-1185">Reference proteome</keyword>
<keyword evidence="7" id="KW-0969">Cilium</keyword>
<reference evidence="7 8" key="1">
    <citation type="submission" date="2015-07" db="EMBL/GenBank/DDBJ databases">
        <title>Draft genome sequence of the Amantichitinum ursilacus IGB-41, a new chitin-degrading bacterium.</title>
        <authorList>
            <person name="Kirstahler P."/>
            <person name="Guenther M."/>
            <person name="Grumaz C."/>
            <person name="Rupp S."/>
            <person name="Zibek S."/>
            <person name="Sohn K."/>
        </authorList>
    </citation>
    <scope>NUCLEOTIDE SEQUENCE [LARGE SCALE GENOMIC DNA]</scope>
    <source>
        <strain evidence="7 8">IGB-41</strain>
    </source>
</reference>
<dbReference type="Gene3D" id="2.30.110.10">
    <property type="entry name" value="Electron Transport, Fmn-binding Protein, Chain A"/>
    <property type="match status" value="1"/>
</dbReference>
<dbReference type="AlphaFoldDB" id="A0A0N1JT37"/>
<keyword evidence="7" id="KW-0282">Flagellum</keyword>
<dbReference type="GO" id="GO:0071973">
    <property type="term" value="P:bacterial-type flagellum-dependent cell motility"/>
    <property type="evidence" value="ECO:0007669"/>
    <property type="project" value="UniProtKB-UniRule"/>
</dbReference>
<evidence type="ECO:0000259" key="6">
    <source>
        <dbReference type="Pfam" id="PF07317"/>
    </source>
</evidence>
<dbReference type="Proteomes" id="UP000037939">
    <property type="component" value="Unassembled WGS sequence"/>
</dbReference>
<sequence length="253" mass="27966">MSEPIEHPQTPVSEGEDIAPFQLTNPLEIGAVLRQLVLRGDNITIYFAQGRQLMLSRLLAVDIPKRELILDVGGHAETNAALLNSERNIIVGTPDGVKIQFVLSKIRSTRFDGSPAFVASFPSDLIKLQRREFFRIETPLNRPYTCEMTLPDGKRAALELHDLSLGGIGAWALPQVAVPLVPGTVLERAQLELGPNGMLQMDLEMRSKRVTVRGSGQEIYLVGFKFVNTSRAGEATLQRLMAQLERERKALTG</sequence>
<evidence type="ECO:0000256" key="1">
    <source>
        <dbReference type="ARBA" id="ARBA00022636"/>
    </source>
</evidence>
<keyword evidence="2 4" id="KW-0547">Nucleotide-binding</keyword>
<feature type="domain" description="Type III secretion system flagellar brake protein YcgR PilZN" evidence="6">
    <location>
        <begin position="21"/>
        <end position="126"/>
    </location>
</feature>
<proteinExistence type="inferred from homology"/>
<dbReference type="STRING" id="857265.WG78_08435"/>
<organism evidence="7 8">
    <name type="scientific">Amantichitinum ursilacus</name>
    <dbReference type="NCBI Taxonomy" id="857265"/>
    <lineage>
        <taxon>Bacteria</taxon>
        <taxon>Pseudomonadati</taxon>
        <taxon>Pseudomonadota</taxon>
        <taxon>Betaproteobacteria</taxon>
        <taxon>Neisseriales</taxon>
        <taxon>Chitinibacteraceae</taxon>
        <taxon>Amantichitinum</taxon>
    </lineage>
</organism>
<dbReference type="HAMAP" id="MF_01457">
    <property type="entry name" value="YcgR"/>
    <property type="match status" value="1"/>
</dbReference>
<evidence type="ECO:0000256" key="4">
    <source>
        <dbReference type="HAMAP-Rule" id="MF_01457"/>
    </source>
</evidence>
<dbReference type="InterPro" id="IPR009875">
    <property type="entry name" value="PilZ_domain"/>
</dbReference>
<protein>
    <recommendedName>
        <fullName evidence="4">Flagellar brake protein YcgR</fullName>
    </recommendedName>
    <alternativeName>
        <fullName evidence="4">Cyclic di-GMP binding protein YcgR</fullName>
    </alternativeName>
</protein>
<dbReference type="Pfam" id="PF07238">
    <property type="entry name" value="PilZ"/>
    <property type="match status" value="1"/>
</dbReference>
<gene>
    <name evidence="7" type="primary">ycgR_2</name>
    <name evidence="4" type="synonym">ycgR</name>
    <name evidence="7" type="ORF">WG78_08435</name>
</gene>
<comment type="similarity">
    <text evidence="4">Belongs to the YcgR family.</text>
</comment>
<comment type="caution">
    <text evidence="7">The sequence shown here is derived from an EMBL/GenBank/DDBJ whole genome shotgun (WGS) entry which is preliminary data.</text>
</comment>
<keyword evidence="1 4" id="KW-0973">c-di-GMP</keyword>
<dbReference type="GO" id="GO:0009425">
    <property type="term" value="C:bacterial-type flagellum basal body"/>
    <property type="evidence" value="ECO:0007669"/>
    <property type="project" value="UniProtKB-SubCell"/>
</dbReference>
<keyword evidence="3 4" id="KW-0975">Bacterial flagellum</keyword>
<dbReference type="EMBL" id="LAQT01000006">
    <property type="protein sequence ID" value="KPC53534.1"/>
    <property type="molecule type" value="Genomic_DNA"/>
</dbReference>
<comment type="subcellular location">
    <subcellularLocation>
        <location evidence="4">Bacterial flagellum basal body</location>
    </subcellularLocation>
</comment>
<keyword evidence="7" id="KW-0966">Cell projection</keyword>
<name>A0A0N1JT37_9NEIS</name>
<evidence type="ECO:0000313" key="7">
    <source>
        <dbReference type="EMBL" id="KPC53534.1"/>
    </source>
</evidence>
<dbReference type="InterPro" id="IPR023787">
    <property type="entry name" value="T3SS_YcgR"/>
</dbReference>
<dbReference type="Pfam" id="PF07317">
    <property type="entry name" value="PilZN"/>
    <property type="match status" value="1"/>
</dbReference>
<evidence type="ECO:0000256" key="3">
    <source>
        <dbReference type="ARBA" id="ARBA00023143"/>
    </source>
</evidence>
<dbReference type="GO" id="GO:0071945">
    <property type="term" value="P:regulation of bacterial-type flagellum-dependent cell motility by regulation of motor speed"/>
    <property type="evidence" value="ECO:0007669"/>
    <property type="project" value="UniProtKB-UniRule"/>
</dbReference>
<dbReference type="InterPro" id="IPR012349">
    <property type="entry name" value="Split_barrel_FMN-bd"/>
</dbReference>
<evidence type="ECO:0000313" key="8">
    <source>
        <dbReference type="Proteomes" id="UP000037939"/>
    </source>
</evidence>
<dbReference type="Gene3D" id="2.40.10.220">
    <property type="entry name" value="predicted glycosyltransferase like domains"/>
    <property type="match status" value="1"/>
</dbReference>
<dbReference type="PATRIC" id="fig|857265.3.peg.1729"/>
<dbReference type="OrthoDB" id="5572581at2"/>